<accession>A0A2V1GWT0</accession>
<dbReference type="Proteomes" id="UP000244906">
    <property type="component" value="Unassembled WGS sequence"/>
</dbReference>
<evidence type="ECO:0008006" key="3">
    <source>
        <dbReference type="Google" id="ProtNLM"/>
    </source>
</evidence>
<dbReference type="AlphaFoldDB" id="A0A2V1GWT0"/>
<protein>
    <recommendedName>
        <fullName evidence="3">CYTH domain-containing protein</fullName>
    </recommendedName>
</protein>
<dbReference type="RefSeq" id="WP_116687726.1">
    <property type="nucleotide sequence ID" value="NZ_CAWNYD010000005.1"/>
</dbReference>
<sequence length="199" mass="22712">MSKVTCFGFRSFGELSHFDKAQQVLEASGDPVEKYRDKMILLLSENKTGYQVKMRGKEMKVRRLKEQQHGFARWELQAAIPFPLSPETIKEVLFPALGLNDAPELDHHEYPMEILLADIVLPHPDLCAVPAFKDARVWEFNGGKVELVSLQLNGDDLWTLGIRNPDADKLSDTLKQFGMEGERNITYSDAIEEFQWKCA</sequence>
<evidence type="ECO:0000313" key="1">
    <source>
        <dbReference type="EMBL" id="PVZ68398.1"/>
    </source>
</evidence>
<gene>
    <name evidence="1" type="ORF">DC094_14060</name>
</gene>
<proteinExistence type="predicted"/>
<name>A0A2V1GWT0_9GAMM</name>
<keyword evidence="2" id="KW-1185">Reference proteome</keyword>
<evidence type="ECO:0000313" key="2">
    <source>
        <dbReference type="Proteomes" id="UP000244906"/>
    </source>
</evidence>
<reference evidence="1 2" key="1">
    <citation type="submission" date="2018-04" db="EMBL/GenBank/DDBJ databases">
        <title>Thalassorhabdus spongiae gen. nov., sp. nov., isolated from a marine sponge in South-West Iceland.</title>
        <authorList>
            <person name="Knobloch S."/>
            <person name="Daussin A."/>
            <person name="Johannsson R."/>
            <person name="Marteinsson V.T."/>
        </authorList>
    </citation>
    <scope>NUCLEOTIDE SEQUENCE [LARGE SCALE GENOMIC DNA]</scope>
    <source>
        <strain evidence="1 2">Hp12</strain>
    </source>
</reference>
<comment type="caution">
    <text evidence="1">The sequence shown here is derived from an EMBL/GenBank/DDBJ whole genome shotgun (WGS) entry which is preliminary data.</text>
</comment>
<organism evidence="1 2">
    <name type="scientific">Pelagibaculum spongiae</name>
    <dbReference type="NCBI Taxonomy" id="2080658"/>
    <lineage>
        <taxon>Bacteria</taxon>
        <taxon>Pseudomonadati</taxon>
        <taxon>Pseudomonadota</taxon>
        <taxon>Gammaproteobacteria</taxon>
        <taxon>Oceanospirillales</taxon>
        <taxon>Pelagibaculum</taxon>
    </lineage>
</organism>
<dbReference type="EMBL" id="QDDL01000005">
    <property type="protein sequence ID" value="PVZ68398.1"/>
    <property type="molecule type" value="Genomic_DNA"/>
</dbReference>